<keyword evidence="11" id="KW-0472">Membrane</keyword>
<evidence type="ECO:0000256" key="5">
    <source>
        <dbReference type="ARBA" id="ARBA00022527"/>
    </source>
</evidence>
<feature type="domain" description="Serine-threonine/tyrosine-protein kinase catalytic" evidence="15">
    <location>
        <begin position="67"/>
        <end position="140"/>
    </location>
</feature>
<dbReference type="GO" id="GO:0005886">
    <property type="term" value="C:plasma membrane"/>
    <property type="evidence" value="ECO:0007669"/>
    <property type="project" value="UniProtKB-SubCell"/>
</dbReference>
<comment type="similarity">
    <text evidence="2">Belongs to the protein kinase superfamily. Ser/Thr protein kinase family.</text>
</comment>
<dbReference type="Gene3D" id="3.30.200.20">
    <property type="entry name" value="Phosphorylase Kinase, domain 1"/>
    <property type="match status" value="1"/>
</dbReference>
<evidence type="ECO:0000259" key="15">
    <source>
        <dbReference type="Pfam" id="PF07714"/>
    </source>
</evidence>
<keyword evidence="10" id="KW-0067">ATP-binding</keyword>
<keyword evidence="17" id="KW-1185">Reference proteome</keyword>
<accession>A0A445EB41</accession>
<evidence type="ECO:0000256" key="10">
    <source>
        <dbReference type="ARBA" id="ARBA00022840"/>
    </source>
</evidence>
<dbReference type="Pfam" id="PF07714">
    <property type="entry name" value="PK_Tyr_Ser-Thr"/>
    <property type="match status" value="1"/>
</dbReference>
<gene>
    <name evidence="16" type="ORF">Ahy_A02g006969</name>
</gene>
<dbReference type="EC" id="2.7.11.1" evidence="3"/>
<dbReference type="InterPro" id="IPR001245">
    <property type="entry name" value="Ser-Thr/Tyr_kinase_cat_dom"/>
</dbReference>
<dbReference type="PANTHER" id="PTHR45863:SF6">
    <property type="entry name" value="SERINE_THREONINE-PROTEIN KINASE BSK6"/>
    <property type="match status" value="1"/>
</dbReference>
<evidence type="ECO:0000313" key="16">
    <source>
        <dbReference type="EMBL" id="RYR72754.1"/>
    </source>
</evidence>
<proteinExistence type="inferred from homology"/>
<evidence type="ECO:0000256" key="2">
    <source>
        <dbReference type="ARBA" id="ARBA00008684"/>
    </source>
</evidence>
<dbReference type="SUPFAM" id="SSF56112">
    <property type="entry name" value="Protein kinase-like (PK-like)"/>
    <property type="match status" value="1"/>
</dbReference>
<dbReference type="GO" id="GO:0009742">
    <property type="term" value="P:brassinosteroid mediated signaling pathway"/>
    <property type="evidence" value="ECO:0007669"/>
    <property type="project" value="InterPro"/>
</dbReference>
<keyword evidence="9" id="KW-0418">Kinase</keyword>
<keyword evidence="7" id="KW-0519">Myristate</keyword>
<keyword evidence="12" id="KW-0449">Lipoprotein</keyword>
<evidence type="ECO:0000256" key="7">
    <source>
        <dbReference type="ARBA" id="ARBA00022707"/>
    </source>
</evidence>
<evidence type="ECO:0000256" key="4">
    <source>
        <dbReference type="ARBA" id="ARBA00022475"/>
    </source>
</evidence>
<comment type="catalytic activity">
    <reaction evidence="13">
        <text>L-threonyl-[protein] + ATP = O-phospho-L-threonyl-[protein] + ADP + H(+)</text>
        <dbReference type="Rhea" id="RHEA:46608"/>
        <dbReference type="Rhea" id="RHEA-COMP:11060"/>
        <dbReference type="Rhea" id="RHEA-COMP:11605"/>
        <dbReference type="ChEBI" id="CHEBI:15378"/>
        <dbReference type="ChEBI" id="CHEBI:30013"/>
        <dbReference type="ChEBI" id="CHEBI:30616"/>
        <dbReference type="ChEBI" id="CHEBI:61977"/>
        <dbReference type="ChEBI" id="CHEBI:456216"/>
        <dbReference type="EC" id="2.7.11.1"/>
    </reaction>
</comment>
<protein>
    <recommendedName>
        <fullName evidence="3">non-specific serine/threonine protein kinase</fullName>
        <ecNumber evidence="3">2.7.11.1</ecNumber>
    </recommendedName>
</protein>
<dbReference type="GO" id="GO:0004674">
    <property type="term" value="F:protein serine/threonine kinase activity"/>
    <property type="evidence" value="ECO:0007669"/>
    <property type="project" value="UniProtKB-KW"/>
</dbReference>
<dbReference type="InterPro" id="IPR011009">
    <property type="entry name" value="Kinase-like_dom_sf"/>
</dbReference>
<evidence type="ECO:0000256" key="14">
    <source>
        <dbReference type="ARBA" id="ARBA00048679"/>
    </source>
</evidence>
<comment type="subcellular location">
    <subcellularLocation>
        <location evidence="1">Cell membrane</location>
        <topology evidence="1">Lipid-anchor</topology>
    </subcellularLocation>
</comment>
<sequence length="162" mass="18793">MGARCSKFSFCWFHSNLKPCVLESPDQENGVKSEKELCEFKLEELKGATNGFSSENIVSEHGEKAPNVVYKGKLQNGSSIAIKRFNKFAWPDSRQFLEEARQVGSLRSERLANLIGYCYEGEERLLVAEFMPHETLAKHLFHCTLFFFFNISYFCRKTIFYY</sequence>
<dbReference type="PANTHER" id="PTHR45863">
    <property type="entry name" value="SERINE/THREONINE-PROTEIN KINASE BSK5"/>
    <property type="match status" value="1"/>
</dbReference>
<dbReference type="InterPro" id="IPR045845">
    <property type="entry name" value="BSK"/>
</dbReference>
<keyword evidence="5" id="KW-0723">Serine/threonine-protein kinase</keyword>
<keyword evidence="8" id="KW-0547">Nucleotide-binding</keyword>
<evidence type="ECO:0000313" key="17">
    <source>
        <dbReference type="Proteomes" id="UP000289738"/>
    </source>
</evidence>
<name>A0A445EB41_ARAHY</name>
<evidence type="ECO:0000256" key="9">
    <source>
        <dbReference type="ARBA" id="ARBA00022777"/>
    </source>
</evidence>
<dbReference type="GO" id="GO:0005524">
    <property type="term" value="F:ATP binding"/>
    <property type="evidence" value="ECO:0007669"/>
    <property type="project" value="UniProtKB-KW"/>
</dbReference>
<dbReference type="EMBL" id="SDMP01000002">
    <property type="protein sequence ID" value="RYR72754.1"/>
    <property type="molecule type" value="Genomic_DNA"/>
</dbReference>
<evidence type="ECO:0000256" key="1">
    <source>
        <dbReference type="ARBA" id="ARBA00004193"/>
    </source>
</evidence>
<keyword evidence="4" id="KW-1003">Cell membrane</keyword>
<organism evidence="16 17">
    <name type="scientific">Arachis hypogaea</name>
    <name type="common">Peanut</name>
    <dbReference type="NCBI Taxonomy" id="3818"/>
    <lineage>
        <taxon>Eukaryota</taxon>
        <taxon>Viridiplantae</taxon>
        <taxon>Streptophyta</taxon>
        <taxon>Embryophyta</taxon>
        <taxon>Tracheophyta</taxon>
        <taxon>Spermatophyta</taxon>
        <taxon>Magnoliopsida</taxon>
        <taxon>eudicotyledons</taxon>
        <taxon>Gunneridae</taxon>
        <taxon>Pentapetalae</taxon>
        <taxon>rosids</taxon>
        <taxon>fabids</taxon>
        <taxon>Fabales</taxon>
        <taxon>Fabaceae</taxon>
        <taxon>Papilionoideae</taxon>
        <taxon>50 kb inversion clade</taxon>
        <taxon>dalbergioids sensu lato</taxon>
        <taxon>Dalbergieae</taxon>
        <taxon>Pterocarpus clade</taxon>
        <taxon>Arachis</taxon>
    </lineage>
</organism>
<evidence type="ECO:0000256" key="3">
    <source>
        <dbReference type="ARBA" id="ARBA00012513"/>
    </source>
</evidence>
<keyword evidence="6" id="KW-0808">Transferase</keyword>
<evidence type="ECO:0000256" key="6">
    <source>
        <dbReference type="ARBA" id="ARBA00022679"/>
    </source>
</evidence>
<dbReference type="AlphaFoldDB" id="A0A445EB41"/>
<evidence type="ECO:0000256" key="8">
    <source>
        <dbReference type="ARBA" id="ARBA00022741"/>
    </source>
</evidence>
<evidence type="ECO:0000256" key="11">
    <source>
        <dbReference type="ARBA" id="ARBA00023136"/>
    </source>
</evidence>
<dbReference type="FunFam" id="3.30.200.20:FF:000154">
    <property type="entry name" value="probable serine/threonine-protein kinase At4g35230"/>
    <property type="match status" value="1"/>
</dbReference>
<comment type="caution">
    <text evidence="16">The sequence shown here is derived from an EMBL/GenBank/DDBJ whole genome shotgun (WGS) entry which is preliminary data.</text>
</comment>
<comment type="catalytic activity">
    <reaction evidence="14">
        <text>L-seryl-[protein] + ATP = O-phospho-L-seryl-[protein] + ADP + H(+)</text>
        <dbReference type="Rhea" id="RHEA:17989"/>
        <dbReference type="Rhea" id="RHEA-COMP:9863"/>
        <dbReference type="Rhea" id="RHEA-COMP:11604"/>
        <dbReference type="ChEBI" id="CHEBI:15378"/>
        <dbReference type="ChEBI" id="CHEBI:29999"/>
        <dbReference type="ChEBI" id="CHEBI:30616"/>
        <dbReference type="ChEBI" id="CHEBI:83421"/>
        <dbReference type="ChEBI" id="CHEBI:456216"/>
        <dbReference type="EC" id="2.7.11.1"/>
    </reaction>
</comment>
<evidence type="ECO:0000256" key="12">
    <source>
        <dbReference type="ARBA" id="ARBA00023288"/>
    </source>
</evidence>
<evidence type="ECO:0000256" key="13">
    <source>
        <dbReference type="ARBA" id="ARBA00047899"/>
    </source>
</evidence>
<dbReference type="Proteomes" id="UP000289738">
    <property type="component" value="Chromosome A02"/>
</dbReference>
<reference evidence="16 17" key="1">
    <citation type="submission" date="2019-01" db="EMBL/GenBank/DDBJ databases">
        <title>Sequencing of cultivated peanut Arachis hypogaea provides insights into genome evolution and oil improvement.</title>
        <authorList>
            <person name="Chen X."/>
        </authorList>
    </citation>
    <scope>NUCLEOTIDE SEQUENCE [LARGE SCALE GENOMIC DNA]</scope>
    <source>
        <strain evidence="17">cv. Fuhuasheng</strain>
        <tissue evidence="16">Leaves</tissue>
    </source>
</reference>